<gene>
    <name evidence="4" type="ORF">CP985_05030</name>
</gene>
<evidence type="ECO:0008006" key="6">
    <source>
        <dbReference type="Google" id="ProtNLM"/>
    </source>
</evidence>
<name>A0AAX2AJL6_9BACT</name>
<dbReference type="EMBL" id="NXID01000013">
    <property type="protein sequence ID" value="RXK16218.1"/>
    <property type="molecule type" value="Genomic_DNA"/>
</dbReference>
<comment type="caution">
    <text evidence="4">The sequence shown here is derived from an EMBL/GenBank/DDBJ whole genome shotgun (WGS) entry which is preliminary data.</text>
</comment>
<proteinExistence type="predicted"/>
<reference evidence="4 5" key="1">
    <citation type="submission" date="2017-09" db="EMBL/GenBank/DDBJ databases">
        <title>Genomics of the genus Arcobacter.</title>
        <authorList>
            <person name="Perez-Cataluna A."/>
            <person name="Figueras M.J."/>
            <person name="Salas-Masso N."/>
        </authorList>
    </citation>
    <scope>NUCLEOTIDE SEQUENCE [LARGE SCALE GENOMIC DNA]</scope>
    <source>
        <strain evidence="4 5">CECT 7386</strain>
    </source>
</reference>
<evidence type="ECO:0000256" key="3">
    <source>
        <dbReference type="SAM" id="SignalP"/>
    </source>
</evidence>
<dbReference type="KEGG" id="amyt:AMYT_2045"/>
<dbReference type="InterPro" id="IPR011990">
    <property type="entry name" value="TPR-like_helical_dom_sf"/>
</dbReference>
<dbReference type="PROSITE" id="PS50005">
    <property type="entry name" value="TPR"/>
    <property type="match status" value="1"/>
</dbReference>
<keyword evidence="3" id="KW-0732">Signal</keyword>
<accession>A0AAX2AJL6</accession>
<feature type="coiled-coil region" evidence="2">
    <location>
        <begin position="116"/>
        <end position="158"/>
    </location>
</feature>
<organism evidence="4 5">
    <name type="scientific">Malaciobacter mytili LMG 24559</name>
    <dbReference type="NCBI Taxonomy" id="1032238"/>
    <lineage>
        <taxon>Bacteria</taxon>
        <taxon>Pseudomonadati</taxon>
        <taxon>Campylobacterota</taxon>
        <taxon>Epsilonproteobacteria</taxon>
        <taxon>Campylobacterales</taxon>
        <taxon>Arcobacteraceae</taxon>
        <taxon>Malaciobacter</taxon>
    </lineage>
</organism>
<evidence type="ECO:0000256" key="1">
    <source>
        <dbReference type="PROSITE-ProRule" id="PRU00339"/>
    </source>
</evidence>
<keyword evidence="2" id="KW-0175">Coiled coil</keyword>
<evidence type="ECO:0000313" key="4">
    <source>
        <dbReference type="EMBL" id="RXK16218.1"/>
    </source>
</evidence>
<keyword evidence="1" id="KW-0802">TPR repeat</keyword>
<dbReference type="Gene3D" id="1.25.40.10">
    <property type="entry name" value="Tetratricopeptide repeat domain"/>
    <property type="match status" value="1"/>
</dbReference>
<dbReference type="SMART" id="SM00028">
    <property type="entry name" value="TPR"/>
    <property type="match status" value="2"/>
</dbReference>
<protein>
    <recommendedName>
        <fullName evidence="6">Tol-Pal system protein YbgF</fullName>
    </recommendedName>
</protein>
<dbReference type="SUPFAM" id="SSF48452">
    <property type="entry name" value="TPR-like"/>
    <property type="match status" value="1"/>
</dbReference>
<feature type="signal peptide" evidence="3">
    <location>
        <begin position="1"/>
        <end position="17"/>
    </location>
</feature>
<sequence>MNKILTFFIFTTSLAFANEVSVFGAGNLDSTQPYGLNSTEKYILKNKQELGKIDTKFKGVKTTLESLSERLDGFESIYEGDSQKLNSTVLQVNELVKKFEASENIDKQHSTDIENLKNVTNQLLTMQEEISAENRKNLDALKKAIDKLATQLNDISSNYVSVNEMKKNMKQFVTLEEFEAFKKSLGQKTNTKTKSEVKSNKLSSADKKNMLDEAKRLFKKDYFTKAIPMFETLVEQKYKPAESNFYLGEIWYYRKQYEKAIAYFKKSAVLYDKASWMPKLLLHSAISFEMTKDYTNAKTFYGTLIDVYPNSEEAKIATKNILKL</sequence>
<keyword evidence="5" id="KW-1185">Reference proteome</keyword>
<evidence type="ECO:0000256" key="2">
    <source>
        <dbReference type="SAM" id="Coils"/>
    </source>
</evidence>
<dbReference type="InterPro" id="IPR019734">
    <property type="entry name" value="TPR_rpt"/>
</dbReference>
<feature type="repeat" description="TPR" evidence="1">
    <location>
        <begin position="241"/>
        <end position="274"/>
    </location>
</feature>
<dbReference type="RefSeq" id="WP_114842426.1">
    <property type="nucleotide sequence ID" value="NZ_CP031219.1"/>
</dbReference>
<evidence type="ECO:0000313" key="5">
    <source>
        <dbReference type="Proteomes" id="UP000290092"/>
    </source>
</evidence>
<dbReference type="Proteomes" id="UP000290092">
    <property type="component" value="Unassembled WGS sequence"/>
</dbReference>
<dbReference type="Pfam" id="PF13174">
    <property type="entry name" value="TPR_6"/>
    <property type="match status" value="1"/>
</dbReference>
<dbReference type="AlphaFoldDB" id="A0AAX2AJL6"/>
<feature type="chain" id="PRO_5043982182" description="Tol-Pal system protein YbgF" evidence="3">
    <location>
        <begin position="18"/>
        <end position="324"/>
    </location>
</feature>